<dbReference type="PANTHER" id="PTHR15909">
    <property type="entry name" value="39S RIBOSOMAL PROTEIN L35, MITOCHONDRIAL"/>
    <property type="match status" value="1"/>
</dbReference>
<dbReference type="GO" id="GO:0005840">
    <property type="term" value="C:ribosome"/>
    <property type="evidence" value="ECO:0007669"/>
    <property type="project" value="UniProtKB-KW"/>
</dbReference>
<keyword evidence="9" id="KW-1185">Reference proteome</keyword>
<dbReference type="GO" id="GO:1990904">
    <property type="term" value="C:ribonucleoprotein complex"/>
    <property type="evidence" value="ECO:0007669"/>
    <property type="project" value="UniProtKB-KW"/>
</dbReference>
<comment type="similarity">
    <text evidence="2 7">Belongs to the bacterial ribosomal protein bL35 family.</text>
</comment>
<dbReference type="PANTHER" id="PTHR15909:SF0">
    <property type="entry name" value="LARGE RIBOSOMAL SUBUNIT PROTEIN BL35M"/>
    <property type="match status" value="1"/>
</dbReference>
<evidence type="ECO:0000256" key="1">
    <source>
        <dbReference type="ARBA" id="ARBA00004173"/>
    </source>
</evidence>
<evidence type="ECO:0000256" key="4">
    <source>
        <dbReference type="ARBA" id="ARBA00022980"/>
    </source>
</evidence>
<sequence length="225" mass="26390">GVCKKGGEILRFLREEVVRNVLKRVFQVRVADFRGKFAFTHRKMLRNIASLAIRQALQPRSFISRLPPVAPMLSSPTGRTFSTFLQRNGAPNTSAYLLKPIAPLRLLDATATLPVLQTQPNRTVIKFSMRKGKRKTVKAVVKRFKRLDWGGWIRTISGRTKKLWRKRANRKRRLRQHVLVNATQATLLDKMVTKYWKRPRHYINDPYAPYHTREEFVYTRRKPLQ</sequence>
<dbReference type="EnsemblMetazoa" id="ADIR000113-RA">
    <property type="protein sequence ID" value="ADIR000113-PA"/>
    <property type="gene ID" value="ADIR000113"/>
</dbReference>
<keyword evidence="5" id="KW-0496">Mitochondrion</keyword>
<evidence type="ECO:0000256" key="2">
    <source>
        <dbReference type="ARBA" id="ARBA00006598"/>
    </source>
</evidence>
<reference evidence="9" key="1">
    <citation type="submission" date="2013-03" db="EMBL/GenBank/DDBJ databases">
        <title>The Genome Sequence of Anopheles dirus WRAIR2.</title>
        <authorList>
            <consortium name="The Broad Institute Genomics Platform"/>
            <person name="Neafsey D.E."/>
            <person name="Walton C."/>
            <person name="Walker B."/>
            <person name="Young S.K."/>
            <person name="Zeng Q."/>
            <person name="Gargeya S."/>
            <person name="Fitzgerald M."/>
            <person name="Haas B."/>
            <person name="Abouelleil A."/>
            <person name="Allen A.W."/>
            <person name="Alvarado L."/>
            <person name="Arachchi H.M."/>
            <person name="Berlin A.M."/>
            <person name="Chapman S.B."/>
            <person name="Gainer-Dewar J."/>
            <person name="Goldberg J."/>
            <person name="Griggs A."/>
            <person name="Gujja S."/>
            <person name="Hansen M."/>
            <person name="Howarth C."/>
            <person name="Imamovic A."/>
            <person name="Ireland A."/>
            <person name="Larimer J."/>
            <person name="McCowan C."/>
            <person name="Murphy C."/>
            <person name="Pearson M."/>
            <person name="Poon T.W."/>
            <person name="Priest M."/>
            <person name="Roberts A."/>
            <person name="Saif S."/>
            <person name="Shea T."/>
            <person name="Sisk P."/>
            <person name="Sykes S."/>
            <person name="Wortman J."/>
            <person name="Nusbaum C."/>
            <person name="Birren B."/>
        </authorList>
    </citation>
    <scope>NUCLEOTIDE SEQUENCE [LARGE SCALE GENOMIC DNA]</scope>
    <source>
        <strain evidence="9">WRAIR2</strain>
    </source>
</reference>
<protein>
    <recommendedName>
        <fullName evidence="7">50S ribosomal protein L35</fullName>
    </recommendedName>
</protein>
<dbReference type="GO" id="GO:0003735">
    <property type="term" value="F:structural constituent of ribosome"/>
    <property type="evidence" value="ECO:0007669"/>
    <property type="project" value="InterPro"/>
</dbReference>
<evidence type="ECO:0000313" key="8">
    <source>
        <dbReference type="EnsemblMetazoa" id="ADIR000113-PA"/>
    </source>
</evidence>
<comment type="subcellular location">
    <subcellularLocation>
        <location evidence="1">Mitochondrion</location>
    </subcellularLocation>
</comment>
<dbReference type="InterPro" id="IPR021137">
    <property type="entry name" value="Ribosomal_bL35-like"/>
</dbReference>
<dbReference type="InterPro" id="IPR037229">
    <property type="entry name" value="Ribosomal_bL35_sf"/>
</dbReference>
<dbReference type="Gene3D" id="4.10.410.60">
    <property type="match status" value="1"/>
</dbReference>
<proteinExistence type="inferred from homology"/>
<keyword evidence="6 7" id="KW-0687">Ribonucleoprotein</keyword>
<dbReference type="GO" id="GO:0006412">
    <property type="term" value="P:translation"/>
    <property type="evidence" value="ECO:0007669"/>
    <property type="project" value="InterPro"/>
</dbReference>
<reference evidence="8" key="2">
    <citation type="submission" date="2020-05" db="UniProtKB">
        <authorList>
            <consortium name="EnsemblMetazoa"/>
        </authorList>
    </citation>
    <scope>IDENTIFICATION</scope>
    <source>
        <strain evidence="8">WRAIR2</strain>
    </source>
</reference>
<dbReference type="Pfam" id="PF01632">
    <property type="entry name" value="Ribosomal_L35p"/>
    <property type="match status" value="1"/>
</dbReference>
<evidence type="ECO:0000256" key="3">
    <source>
        <dbReference type="ARBA" id="ARBA00022946"/>
    </source>
</evidence>
<dbReference type="STRING" id="7168.A0A182MXL0"/>
<dbReference type="PRINTS" id="PR00064">
    <property type="entry name" value="RIBOSOMALL35"/>
</dbReference>
<evidence type="ECO:0000256" key="5">
    <source>
        <dbReference type="ARBA" id="ARBA00023128"/>
    </source>
</evidence>
<dbReference type="Proteomes" id="UP000075884">
    <property type="component" value="Unassembled WGS sequence"/>
</dbReference>
<evidence type="ECO:0000256" key="7">
    <source>
        <dbReference type="RuleBase" id="RU000568"/>
    </source>
</evidence>
<keyword evidence="3" id="KW-0809">Transit peptide</keyword>
<organism evidence="8 9">
    <name type="scientific">Anopheles dirus</name>
    <dbReference type="NCBI Taxonomy" id="7168"/>
    <lineage>
        <taxon>Eukaryota</taxon>
        <taxon>Metazoa</taxon>
        <taxon>Ecdysozoa</taxon>
        <taxon>Arthropoda</taxon>
        <taxon>Hexapoda</taxon>
        <taxon>Insecta</taxon>
        <taxon>Pterygota</taxon>
        <taxon>Neoptera</taxon>
        <taxon>Endopterygota</taxon>
        <taxon>Diptera</taxon>
        <taxon>Nematocera</taxon>
        <taxon>Culicoidea</taxon>
        <taxon>Culicidae</taxon>
        <taxon>Anophelinae</taxon>
        <taxon>Anopheles</taxon>
    </lineage>
</organism>
<accession>A0A182MXL0</accession>
<keyword evidence="4 7" id="KW-0689">Ribosomal protein</keyword>
<dbReference type="SUPFAM" id="SSF143034">
    <property type="entry name" value="L35p-like"/>
    <property type="match status" value="1"/>
</dbReference>
<name>A0A182MXL0_9DIPT</name>
<dbReference type="AlphaFoldDB" id="A0A182MXL0"/>
<dbReference type="GO" id="GO:0005739">
    <property type="term" value="C:mitochondrion"/>
    <property type="evidence" value="ECO:0007669"/>
    <property type="project" value="UniProtKB-SubCell"/>
</dbReference>
<evidence type="ECO:0000313" key="9">
    <source>
        <dbReference type="Proteomes" id="UP000075884"/>
    </source>
</evidence>
<evidence type="ECO:0000256" key="6">
    <source>
        <dbReference type="ARBA" id="ARBA00023274"/>
    </source>
</evidence>
<dbReference type="InterPro" id="IPR019338">
    <property type="entry name" value="Ribosomal_bL35m"/>
</dbReference>
<dbReference type="VEuPathDB" id="VectorBase:ADIR000113"/>
<dbReference type="InterPro" id="IPR001706">
    <property type="entry name" value="Ribosomal_bL35"/>
</dbReference>